<feature type="signal peptide" evidence="1">
    <location>
        <begin position="1"/>
        <end position="23"/>
    </location>
</feature>
<reference evidence="2 3" key="1">
    <citation type="submission" date="2018-12" db="EMBL/GenBank/DDBJ databases">
        <authorList>
            <consortium name="Pathogen Informatics"/>
        </authorList>
    </citation>
    <scope>NUCLEOTIDE SEQUENCE [LARGE SCALE GENOMIC DNA]</scope>
    <source>
        <strain evidence="2 3">NCTC9419</strain>
    </source>
</reference>
<feature type="chain" id="PRO_5018997640" description="Entry exclusion protein 2" evidence="1">
    <location>
        <begin position="24"/>
        <end position="139"/>
    </location>
</feature>
<dbReference type="AlphaFoldDB" id="A0A447QIV5"/>
<dbReference type="NCBIfam" id="NF033828">
    <property type="entry name" value="entry_exc2_fam"/>
    <property type="match status" value="1"/>
</dbReference>
<name>A0A447QIV5_SERRU</name>
<dbReference type="Proteomes" id="UP000271603">
    <property type="component" value="Chromosome"/>
</dbReference>
<evidence type="ECO:0000313" key="2">
    <source>
        <dbReference type="EMBL" id="VEA70015.1"/>
    </source>
</evidence>
<keyword evidence="1" id="KW-0732">Signal</keyword>
<proteinExistence type="predicted"/>
<accession>A0A447QIV5</accession>
<dbReference type="PROSITE" id="PS51257">
    <property type="entry name" value="PROKAR_LIPOPROTEIN"/>
    <property type="match status" value="1"/>
</dbReference>
<protein>
    <recommendedName>
        <fullName evidence="4">Entry exclusion protein 2</fullName>
    </recommendedName>
</protein>
<evidence type="ECO:0000313" key="3">
    <source>
        <dbReference type="Proteomes" id="UP000271603"/>
    </source>
</evidence>
<dbReference type="EMBL" id="LR134155">
    <property type="protein sequence ID" value="VEA70015.1"/>
    <property type="molecule type" value="Genomic_DNA"/>
</dbReference>
<evidence type="ECO:0000256" key="1">
    <source>
        <dbReference type="SAM" id="SignalP"/>
    </source>
</evidence>
<organism evidence="2 3">
    <name type="scientific">Serratia rubidaea</name>
    <name type="common">Serratia marinorubra</name>
    <dbReference type="NCBI Taxonomy" id="61652"/>
    <lineage>
        <taxon>Bacteria</taxon>
        <taxon>Pseudomonadati</taxon>
        <taxon>Pseudomonadota</taxon>
        <taxon>Gammaproteobacteria</taxon>
        <taxon>Enterobacterales</taxon>
        <taxon>Yersiniaceae</taxon>
        <taxon>Serratia</taxon>
    </lineage>
</organism>
<gene>
    <name evidence="2" type="ORF">NCTC9419_01507</name>
</gene>
<sequence length="139" mass="15782">MKRPYVILFVSMLIAALMTSACAPKTSVERHARQYVYAADEGFDPHFRIKKSDSARLMVPFFQQFREMGIKDRAAGVSQDEAMKRVSLFRSEDFLTSIQGKTTFAGRTYNDNRNLSPKEHKAMGDAIEGTYLDGYEGRP</sequence>
<evidence type="ECO:0008006" key="4">
    <source>
        <dbReference type="Google" id="ProtNLM"/>
    </source>
</evidence>